<evidence type="ECO:0000256" key="1">
    <source>
        <dbReference type="ARBA" id="ARBA00000085"/>
    </source>
</evidence>
<feature type="coiled-coil region" evidence="3">
    <location>
        <begin position="188"/>
        <end position="331"/>
    </location>
</feature>
<evidence type="ECO:0000256" key="4">
    <source>
        <dbReference type="SAM" id="Phobius"/>
    </source>
</evidence>
<evidence type="ECO:0000259" key="5">
    <source>
        <dbReference type="PROSITE" id="PS50109"/>
    </source>
</evidence>
<protein>
    <recommendedName>
        <fullName evidence="2">histidine kinase</fullName>
        <ecNumber evidence="2">2.7.13.3</ecNumber>
    </recommendedName>
</protein>
<evidence type="ECO:0000256" key="2">
    <source>
        <dbReference type="ARBA" id="ARBA00012438"/>
    </source>
</evidence>
<keyword evidence="4" id="KW-0812">Transmembrane</keyword>
<dbReference type="PANTHER" id="PTHR43065">
    <property type="entry name" value="SENSOR HISTIDINE KINASE"/>
    <property type="match status" value="1"/>
</dbReference>
<dbReference type="InterPro" id="IPR036890">
    <property type="entry name" value="HATPase_C_sf"/>
</dbReference>
<dbReference type="AlphaFoldDB" id="A0AA48I3Q3"/>
<evidence type="ECO:0000256" key="3">
    <source>
        <dbReference type="SAM" id="Coils"/>
    </source>
</evidence>
<dbReference type="InterPro" id="IPR004358">
    <property type="entry name" value="Sig_transdc_His_kin-like_C"/>
</dbReference>
<dbReference type="RefSeq" id="WP_338291306.1">
    <property type="nucleotide sequence ID" value="NZ_AP027272.1"/>
</dbReference>
<dbReference type="SUPFAM" id="SSF47384">
    <property type="entry name" value="Homodimeric domain of signal transducing histidine kinase"/>
    <property type="match status" value="1"/>
</dbReference>
<feature type="domain" description="Histidine kinase" evidence="5">
    <location>
        <begin position="406"/>
        <end position="634"/>
    </location>
</feature>
<dbReference type="SUPFAM" id="SSF55874">
    <property type="entry name" value="ATPase domain of HSP90 chaperone/DNA topoisomerase II/histidine kinase"/>
    <property type="match status" value="1"/>
</dbReference>
<keyword evidence="4" id="KW-0472">Membrane</keyword>
<dbReference type="EMBL" id="AP027272">
    <property type="protein sequence ID" value="BDX05340.1"/>
    <property type="molecule type" value="Genomic_DNA"/>
</dbReference>
<dbReference type="Proteomes" id="UP001333710">
    <property type="component" value="Chromosome"/>
</dbReference>
<feature type="transmembrane region" description="Helical" evidence="4">
    <location>
        <begin position="343"/>
        <end position="368"/>
    </location>
</feature>
<dbReference type="InterPro" id="IPR025293">
    <property type="entry name" value="YfiR/HmsC-like"/>
</dbReference>
<gene>
    <name evidence="6" type="ORF">MACH26_08610</name>
</gene>
<dbReference type="InterPro" id="IPR005467">
    <property type="entry name" value="His_kinase_dom"/>
</dbReference>
<name>A0AA48I3Q3_9ALTE</name>
<evidence type="ECO:0000313" key="7">
    <source>
        <dbReference type="Proteomes" id="UP001333710"/>
    </source>
</evidence>
<evidence type="ECO:0000313" key="6">
    <source>
        <dbReference type="EMBL" id="BDX05340.1"/>
    </source>
</evidence>
<dbReference type="InterPro" id="IPR036097">
    <property type="entry name" value="HisK_dim/P_sf"/>
</dbReference>
<keyword evidence="7" id="KW-1185">Reference proteome</keyword>
<keyword evidence="3" id="KW-0175">Coiled coil</keyword>
<sequence length="634" mass="71229">MKINFKVLNTILVLLFGQLLLLAHSWAQDFSPGQLKTALVGQFIKHIEWPALEQNSPLVVIVLRDRLMWQELKALDGEQIAGKRVAVRYSNNLDDLRNAHLVYLPESASDNVDNTLALMRGNGTLVVTENSDTRHNIMINITDNVATSEERYFLSFEINRPNILFEKLTINPELILFGGTELDVASLYRETETAMQNLRSENAQALHELEIKRQEVIAQQNELQNMQNASLELTQQLRASQQDLEAKQQELVQATQRLEKLDTDYNRAREESAEELKQANLEVRKQISVLADLKRQIEERNELLRERESAIEAKNLELNQASEKLLAKTDEVELQAAVIDKQFLIIIGIVATLLVFAVGILVVIKMFFKNRTITRRLESTLETLKNAQQQLVESEKLASLGQMVTGVAHEINTPIGVVITSSSKIGDDAQQLHTKLHSNSIKKSEMERFLSMLVETDKLIQSNLARCSNLIQNFKQVSADQVVAENRDIYLRDYIEDVMSTLSVVMRRSGVQWSVSGDNPPKNLDPGLLSQVINNLVNNAIKHAFTDIEQPHISIAVTQTAAADRLEFADNGVGMDTSTRKRIFDPFFTTKRGEGGTGLGMNIVYNLVTSKLKGTVTVDSEPGAGTRITIDLPR</sequence>
<dbReference type="GO" id="GO:0000155">
    <property type="term" value="F:phosphorelay sensor kinase activity"/>
    <property type="evidence" value="ECO:0007669"/>
    <property type="project" value="InterPro"/>
</dbReference>
<keyword evidence="4" id="KW-1133">Transmembrane helix</keyword>
<proteinExistence type="predicted"/>
<dbReference type="Gene3D" id="1.10.287.130">
    <property type="match status" value="1"/>
</dbReference>
<dbReference type="EC" id="2.7.13.3" evidence="2"/>
<accession>A0AA48I3Q3</accession>
<comment type="catalytic activity">
    <reaction evidence="1">
        <text>ATP + protein L-histidine = ADP + protein N-phospho-L-histidine.</text>
        <dbReference type="EC" id="2.7.13.3"/>
    </reaction>
</comment>
<dbReference type="PROSITE" id="PS50109">
    <property type="entry name" value="HIS_KIN"/>
    <property type="match status" value="1"/>
</dbReference>
<dbReference type="KEGG" id="pmaw:MACH26_08610"/>
<dbReference type="Gene3D" id="3.30.565.10">
    <property type="entry name" value="Histidine kinase-like ATPase, C-terminal domain"/>
    <property type="match status" value="1"/>
</dbReference>
<dbReference type="Pfam" id="PF13689">
    <property type="entry name" value="DUF4154"/>
    <property type="match status" value="1"/>
</dbReference>
<feature type="coiled-coil region" evidence="3">
    <location>
        <begin position="370"/>
        <end position="397"/>
    </location>
</feature>
<dbReference type="Pfam" id="PF02518">
    <property type="entry name" value="HATPase_c"/>
    <property type="match status" value="1"/>
</dbReference>
<dbReference type="PANTHER" id="PTHR43065:SF47">
    <property type="match status" value="1"/>
</dbReference>
<reference evidence="6" key="1">
    <citation type="submission" date="2023-01" db="EMBL/GenBank/DDBJ databases">
        <title>Complete genome sequence of Planctobacterium marinum strain Dej080120_11.</title>
        <authorList>
            <person name="Ueki S."/>
            <person name="Maruyama F."/>
        </authorList>
    </citation>
    <scope>NUCLEOTIDE SEQUENCE</scope>
    <source>
        <strain evidence="6">Dej080120_11</strain>
    </source>
</reference>
<organism evidence="6 7">
    <name type="scientific">Planctobacterium marinum</name>
    <dbReference type="NCBI Taxonomy" id="1631968"/>
    <lineage>
        <taxon>Bacteria</taxon>
        <taxon>Pseudomonadati</taxon>
        <taxon>Pseudomonadota</taxon>
        <taxon>Gammaproteobacteria</taxon>
        <taxon>Alteromonadales</taxon>
        <taxon>Alteromonadaceae</taxon>
        <taxon>Planctobacterium</taxon>
    </lineage>
</organism>
<dbReference type="InterPro" id="IPR003594">
    <property type="entry name" value="HATPase_dom"/>
</dbReference>
<dbReference type="SMART" id="SM00387">
    <property type="entry name" value="HATPase_c"/>
    <property type="match status" value="1"/>
</dbReference>
<dbReference type="PRINTS" id="PR00344">
    <property type="entry name" value="BCTRLSENSOR"/>
</dbReference>